<feature type="region of interest" description="Disordered" evidence="1">
    <location>
        <begin position="32"/>
        <end position="72"/>
    </location>
</feature>
<dbReference type="STRING" id="694327.DFW101_3539"/>
<feature type="compositionally biased region" description="Polar residues" evidence="1">
    <location>
        <begin position="48"/>
        <end position="65"/>
    </location>
</feature>
<dbReference type="InterPro" id="IPR009414">
    <property type="entry name" value="DUF1064"/>
</dbReference>
<dbReference type="OrthoDB" id="5588810at2"/>
<protein>
    <recommendedName>
        <fullName evidence="4">DUF1064 domain-containing protein</fullName>
    </recommendedName>
</protein>
<keyword evidence="3" id="KW-1185">Reference proteome</keyword>
<dbReference type="EMBL" id="CM001368">
    <property type="protein sequence ID" value="EHJ49535.1"/>
    <property type="molecule type" value="Genomic_DNA"/>
</dbReference>
<gene>
    <name evidence="2" type="ORF">DFW101_3539</name>
</gene>
<evidence type="ECO:0000313" key="3">
    <source>
        <dbReference type="Proteomes" id="UP000004662"/>
    </source>
</evidence>
<dbReference type="eggNOG" id="ENOG5032JMZ">
    <property type="taxonomic scope" value="Bacteria"/>
</dbReference>
<organism evidence="2 3">
    <name type="scientific">Solidesulfovibrio carbinoliphilus subsp. oakridgensis</name>
    <dbReference type="NCBI Taxonomy" id="694327"/>
    <lineage>
        <taxon>Bacteria</taxon>
        <taxon>Pseudomonadati</taxon>
        <taxon>Thermodesulfobacteriota</taxon>
        <taxon>Desulfovibrionia</taxon>
        <taxon>Desulfovibrionales</taxon>
        <taxon>Desulfovibrionaceae</taxon>
        <taxon>Solidesulfovibrio</taxon>
    </lineage>
</organism>
<dbReference type="Proteomes" id="UP000004662">
    <property type="component" value="Chromosome"/>
</dbReference>
<evidence type="ECO:0008006" key="4">
    <source>
        <dbReference type="Google" id="ProtNLM"/>
    </source>
</evidence>
<proteinExistence type="predicted"/>
<dbReference type="RefSeq" id="WP_009182859.1">
    <property type="nucleotide sequence ID" value="NZ_CM001368.1"/>
</dbReference>
<evidence type="ECO:0000256" key="1">
    <source>
        <dbReference type="SAM" id="MobiDB-lite"/>
    </source>
</evidence>
<dbReference type="Gene3D" id="3.40.91.30">
    <property type="match status" value="1"/>
</dbReference>
<evidence type="ECO:0000313" key="2">
    <source>
        <dbReference type="EMBL" id="EHJ49535.1"/>
    </source>
</evidence>
<reference evidence="3" key="1">
    <citation type="journal article" date="2015" name="Genome Announc.">
        <title>High-Quality Draft Genome Sequence of Desulfovibrio carbinoliphilus FW-101-2B, an Organic Acid-Oxidizing Sulfate-Reducing Bacterium Isolated from Uranium(VI)-Contaminated Groundwater.</title>
        <authorList>
            <person name="Ramsay B.D."/>
            <person name="Hwang C."/>
            <person name="Woo H.L."/>
            <person name="Carroll S.L."/>
            <person name="Lucas S."/>
            <person name="Han J."/>
            <person name="Lapidus A.L."/>
            <person name="Cheng J.F."/>
            <person name="Goodwin L.A."/>
            <person name="Pitluck S."/>
            <person name="Peters L."/>
            <person name="Chertkov O."/>
            <person name="Held B."/>
            <person name="Detter J.C."/>
            <person name="Han C.S."/>
            <person name="Tapia R."/>
            <person name="Land M.L."/>
            <person name="Hauser L.J."/>
            <person name="Kyrpides N.C."/>
            <person name="Ivanova N.N."/>
            <person name="Mikhailova N."/>
            <person name="Pagani I."/>
            <person name="Woyke T."/>
            <person name="Arkin A.P."/>
            <person name="Dehal P."/>
            <person name="Chivian D."/>
            <person name="Criddle C.S."/>
            <person name="Wu W."/>
            <person name="Chakraborty R."/>
            <person name="Hazen T.C."/>
            <person name="Fields M.W."/>
        </authorList>
    </citation>
    <scope>NUCLEOTIDE SEQUENCE [LARGE SCALE GENOMIC DNA]</scope>
    <source>
        <strain evidence="3">FW-101-2B</strain>
    </source>
</reference>
<dbReference type="HOGENOM" id="CLU_1560495_0_0_7"/>
<dbReference type="Pfam" id="PF06356">
    <property type="entry name" value="DUF1064"/>
    <property type="match status" value="1"/>
</dbReference>
<dbReference type="AlphaFoldDB" id="G7QC89"/>
<accession>G7QC89</accession>
<name>G7QC89_9BACT</name>
<sequence length="171" mass="19112">MPGVRVSVSEIHAAGGFARWHERMTRAANAHPVKSPVLGGGGVENGQRIGSTPKNAATGQESGKTTVARGTPNLTERRYHETYLLPRILTGEIVGCEFEGKTFELARDCRYTPDWWVVLANGLTEVHEVKGKMVWEDSRIKVKWAAQRFPEVRFTWAQWKGGKWTIKQVPA</sequence>